<evidence type="ECO:0000313" key="1">
    <source>
        <dbReference type="EMBL" id="RZU76573.1"/>
    </source>
</evidence>
<name>A0A4Q8BGW8_9ACTN</name>
<proteinExistence type="predicted"/>
<keyword evidence="2" id="KW-1185">Reference proteome</keyword>
<dbReference type="AlphaFoldDB" id="A0A4Q8BGW8"/>
<reference evidence="1 2" key="1">
    <citation type="submission" date="2019-02" db="EMBL/GenBank/DDBJ databases">
        <title>Sequencing the genomes of 1000 actinobacteria strains.</title>
        <authorList>
            <person name="Klenk H.-P."/>
        </authorList>
    </citation>
    <scope>NUCLEOTIDE SEQUENCE [LARGE SCALE GENOMIC DNA]</scope>
    <source>
        <strain evidence="1 2">DSM 45612</strain>
    </source>
</reference>
<sequence length="139" mass="15010">MTGVADVGNHQGQRLWNATVTAFAVLDGFGVRVCEPHLDAWRGADVVVASETVTIAVAADWLERELAVWVHVVGARPMPVENLIPELHGLLRLPRDATRGALQRRLERIVQALQARAPEVLDGGQRALARVLKAGGEAT</sequence>
<dbReference type="Proteomes" id="UP000294114">
    <property type="component" value="Unassembled WGS sequence"/>
</dbReference>
<evidence type="ECO:0000313" key="2">
    <source>
        <dbReference type="Proteomes" id="UP000294114"/>
    </source>
</evidence>
<gene>
    <name evidence="1" type="ORF">EV384_5238</name>
</gene>
<protein>
    <submittedName>
        <fullName evidence="1">Uncharacterized protein</fullName>
    </submittedName>
</protein>
<organism evidence="1 2">
    <name type="scientific">Micromonospora kangleipakensis</name>
    <dbReference type="NCBI Taxonomy" id="1077942"/>
    <lineage>
        <taxon>Bacteria</taxon>
        <taxon>Bacillati</taxon>
        <taxon>Actinomycetota</taxon>
        <taxon>Actinomycetes</taxon>
        <taxon>Micromonosporales</taxon>
        <taxon>Micromonosporaceae</taxon>
        <taxon>Micromonospora</taxon>
    </lineage>
</organism>
<comment type="caution">
    <text evidence="1">The sequence shown here is derived from an EMBL/GenBank/DDBJ whole genome shotgun (WGS) entry which is preliminary data.</text>
</comment>
<accession>A0A4Q8BGW8</accession>
<dbReference type="EMBL" id="SHLD01000001">
    <property type="protein sequence ID" value="RZU76573.1"/>
    <property type="molecule type" value="Genomic_DNA"/>
</dbReference>